<gene>
    <name evidence="1" type="ORF">APY09_00340</name>
</gene>
<protein>
    <submittedName>
        <fullName evidence="1">Uncharacterized protein</fullName>
    </submittedName>
</protein>
<organism evidence="1 2">
    <name type="scientific">Schaalia odontolytica</name>
    <dbReference type="NCBI Taxonomy" id="1660"/>
    <lineage>
        <taxon>Bacteria</taxon>
        <taxon>Bacillati</taxon>
        <taxon>Actinomycetota</taxon>
        <taxon>Actinomycetes</taxon>
        <taxon>Actinomycetales</taxon>
        <taxon>Actinomycetaceae</taxon>
        <taxon>Schaalia</taxon>
    </lineage>
</organism>
<reference evidence="1 2" key="1">
    <citation type="submission" date="2015-10" db="EMBL/GenBank/DDBJ databases">
        <title>Draft Genome of Actinomyces odontolyticus subsp. actinosynbacter strain XH001.</title>
        <authorList>
            <person name="Mclean J.S."/>
            <person name="He X."/>
        </authorList>
    </citation>
    <scope>NUCLEOTIDE SEQUENCE [LARGE SCALE GENOMIC DNA]</scope>
    <source>
        <strain evidence="1 2">XH001</strain>
    </source>
</reference>
<dbReference type="AlphaFoldDB" id="A0A0V8RXU8"/>
<dbReference type="RefSeq" id="WP_060565683.1">
    <property type="nucleotide sequence ID" value="NZ_CP040006.1"/>
</dbReference>
<dbReference type="OrthoDB" id="3268299at2"/>
<dbReference type="EMBL" id="LLVT01000001">
    <property type="protein sequence ID" value="KSW12851.1"/>
    <property type="molecule type" value="Genomic_DNA"/>
</dbReference>
<evidence type="ECO:0000313" key="1">
    <source>
        <dbReference type="EMBL" id="KSW12851.1"/>
    </source>
</evidence>
<evidence type="ECO:0000313" key="2">
    <source>
        <dbReference type="Proteomes" id="UP000054686"/>
    </source>
</evidence>
<sequence>MTKTYIIKLVHRHKGRRNDTVLDTFVPGEAGGWTPLPQLHPDPWPHGYRPHSRHEVALEGGSVATRRYLVGETEEQGTEVRAVDSRTARNEREVARRRAQEDPEYRALMDEDPWEARKASRRLAWQINRRCPGCGEVLSYSFREETLYRAFDGVREAGRRKVGIEELAKMLNH</sequence>
<comment type="caution">
    <text evidence="1">The sequence shown here is derived from an EMBL/GenBank/DDBJ whole genome shotgun (WGS) entry which is preliminary data.</text>
</comment>
<accession>A0A0V8RXU8</accession>
<proteinExistence type="predicted"/>
<name>A0A0V8RXU8_9ACTO</name>
<dbReference type="Proteomes" id="UP000054686">
    <property type="component" value="Unassembled WGS sequence"/>
</dbReference>